<evidence type="ECO:0000313" key="2">
    <source>
        <dbReference type="EMBL" id="ETN41720.1"/>
    </source>
</evidence>
<feature type="transmembrane region" description="Helical" evidence="1">
    <location>
        <begin position="183"/>
        <end position="204"/>
    </location>
</feature>
<keyword evidence="1" id="KW-0472">Membrane</keyword>
<name>W2RZF6_CYPE1</name>
<keyword evidence="3" id="KW-1185">Reference proteome</keyword>
<accession>W2RZF6</accession>
<gene>
    <name evidence="2" type="ORF">HMPREF1541_03656</name>
</gene>
<dbReference type="HOGENOM" id="CLU_044758_1_0_1"/>
<feature type="transmembrane region" description="Helical" evidence="1">
    <location>
        <begin position="155"/>
        <end position="176"/>
    </location>
</feature>
<feature type="transmembrane region" description="Helical" evidence="1">
    <location>
        <begin position="50"/>
        <end position="69"/>
    </location>
</feature>
<dbReference type="EMBL" id="KB822719">
    <property type="protein sequence ID" value="ETN41720.1"/>
    <property type="molecule type" value="Genomic_DNA"/>
</dbReference>
<dbReference type="VEuPathDB" id="FungiDB:HMPREF1541_03656"/>
<dbReference type="GeneID" id="19970995"/>
<reference evidence="2 3" key="1">
    <citation type="submission" date="2013-03" db="EMBL/GenBank/DDBJ databases">
        <title>The Genome Sequence of Phialophora europaea CBS 101466.</title>
        <authorList>
            <consortium name="The Broad Institute Genomics Platform"/>
            <person name="Cuomo C."/>
            <person name="de Hoog S."/>
            <person name="Gorbushina A."/>
            <person name="Walker B."/>
            <person name="Young S.K."/>
            <person name="Zeng Q."/>
            <person name="Gargeya S."/>
            <person name="Fitzgerald M."/>
            <person name="Haas B."/>
            <person name="Abouelleil A."/>
            <person name="Allen A.W."/>
            <person name="Alvarado L."/>
            <person name="Arachchi H.M."/>
            <person name="Berlin A.M."/>
            <person name="Chapman S.B."/>
            <person name="Gainer-Dewar J."/>
            <person name="Goldberg J."/>
            <person name="Griggs A."/>
            <person name="Gujja S."/>
            <person name="Hansen M."/>
            <person name="Howarth C."/>
            <person name="Imamovic A."/>
            <person name="Ireland A."/>
            <person name="Larimer J."/>
            <person name="McCowan C."/>
            <person name="Murphy C."/>
            <person name="Pearson M."/>
            <person name="Poon T.W."/>
            <person name="Priest M."/>
            <person name="Roberts A."/>
            <person name="Saif S."/>
            <person name="Shea T."/>
            <person name="Sisk P."/>
            <person name="Sykes S."/>
            <person name="Wortman J."/>
            <person name="Nusbaum C."/>
            <person name="Birren B."/>
        </authorList>
    </citation>
    <scope>NUCLEOTIDE SEQUENCE [LARGE SCALE GENOMIC DNA]</scope>
    <source>
        <strain evidence="2 3">CBS 101466</strain>
    </source>
</reference>
<proteinExistence type="predicted"/>
<evidence type="ECO:0000256" key="1">
    <source>
        <dbReference type="SAM" id="Phobius"/>
    </source>
</evidence>
<evidence type="ECO:0000313" key="3">
    <source>
        <dbReference type="Proteomes" id="UP000030752"/>
    </source>
</evidence>
<dbReference type="Proteomes" id="UP000030752">
    <property type="component" value="Unassembled WGS sequence"/>
</dbReference>
<dbReference type="OrthoDB" id="4218123at2759"/>
<dbReference type="eggNOG" id="KOG4253">
    <property type="taxonomic scope" value="Eukaryota"/>
</dbReference>
<sequence>MSILQSLKPFWPILLTFVLPRAIGYFRAFRIAYRTRPSPQPLPRKASVALNLLFVTICGFFFASFSTFVTDQVNIFILTNSRLAIPSDALFNRLAAARPGQTLSSMDEQLQAKLTSTAIRKLYLRFGPSTIVDCPFCTPFDPSTYLLYHFPKNVVFPHLFNFGILGLVTSPTLAGFEPSRWRFYVLTMALLIAAGDAYTVVQYQPSIDVNMPSPSGAFWVLAALRPLALCFYDSFVAFLIYASATNRFLLFSTPAKDPETSNRQILDLITRNGIALTSAATKMRATTVARNAVVRDSGLKGTDDKYWQEVVDTLGKQNLQSGVWQEEEVQAAIARAYGNGTIDVERVRKEADAFVKGVTRGLEHGDQV</sequence>
<dbReference type="InParanoid" id="W2RZF6"/>
<dbReference type="PANTHER" id="PTHR39470">
    <property type="entry name" value="CHROMOSOME 10, WHOLE GENOME SHOTGUN SEQUENCE"/>
    <property type="match status" value="1"/>
</dbReference>
<keyword evidence="1" id="KW-0812">Transmembrane</keyword>
<dbReference type="RefSeq" id="XP_008716229.1">
    <property type="nucleotide sequence ID" value="XM_008718007.1"/>
</dbReference>
<protein>
    <submittedName>
        <fullName evidence="2">Uncharacterized protein</fullName>
    </submittedName>
</protein>
<dbReference type="PANTHER" id="PTHR39470:SF1">
    <property type="entry name" value="CHORISMATE SYNTHASE PROTEIN"/>
    <property type="match status" value="1"/>
</dbReference>
<feature type="transmembrane region" description="Helical" evidence="1">
    <location>
        <begin position="12"/>
        <end position="29"/>
    </location>
</feature>
<organism evidence="2 3">
    <name type="scientific">Cyphellophora europaea (strain CBS 101466)</name>
    <name type="common">Phialophora europaea</name>
    <dbReference type="NCBI Taxonomy" id="1220924"/>
    <lineage>
        <taxon>Eukaryota</taxon>
        <taxon>Fungi</taxon>
        <taxon>Dikarya</taxon>
        <taxon>Ascomycota</taxon>
        <taxon>Pezizomycotina</taxon>
        <taxon>Eurotiomycetes</taxon>
        <taxon>Chaetothyriomycetidae</taxon>
        <taxon>Chaetothyriales</taxon>
        <taxon>Cyphellophoraceae</taxon>
        <taxon>Cyphellophora</taxon>
    </lineage>
</organism>
<feature type="transmembrane region" description="Helical" evidence="1">
    <location>
        <begin position="216"/>
        <end position="242"/>
    </location>
</feature>
<dbReference type="STRING" id="1220924.W2RZF6"/>
<dbReference type="AlphaFoldDB" id="W2RZF6"/>
<keyword evidence="1" id="KW-1133">Transmembrane helix</keyword>